<evidence type="ECO:0000313" key="2">
    <source>
        <dbReference type="EMBL" id="CAH2059596.1"/>
    </source>
</evidence>
<dbReference type="Proteomes" id="UP000837857">
    <property type="component" value="Chromosome 26"/>
</dbReference>
<evidence type="ECO:0000313" key="3">
    <source>
        <dbReference type="Proteomes" id="UP000837857"/>
    </source>
</evidence>
<evidence type="ECO:0000256" key="1">
    <source>
        <dbReference type="SAM" id="MobiDB-lite"/>
    </source>
</evidence>
<sequence>MLFSARGNPIVMDSSNEESHECRPGYFEARCVFLSAIIVMPRRRSAIIEAADGAHRVAIVEPRWRTAVSQRAFKSAPLAEFPGTSKLRTDDNSQRNIDILRSLRESRPAALLSRGWRRGGTRGVAGCVGGGGGGDKTPGVGAKVTGPSTTQPARDTATSDSNTRRLISNGSRYVTGKIKSGRKRTL</sequence>
<reference evidence="2" key="1">
    <citation type="submission" date="2022-03" db="EMBL/GenBank/DDBJ databases">
        <authorList>
            <person name="Martin H S."/>
        </authorList>
    </citation>
    <scope>NUCLEOTIDE SEQUENCE</scope>
</reference>
<proteinExistence type="predicted"/>
<feature type="region of interest" description="Disordered" evidence="1">
    <location>
        <begin position="127"/>
        <end position="186"/>
    </location>
</feature>
<accession>A0ABN8IM42</accession>
<organism evidence="2 3">
    <name type="scientific">Iphiclides podalirius</name>
    <name type="common">scarce swallowtail</name>
    <dbReference type="NCBI Taxonomy" id="110791"/>
    <lineage>
        <taxon>Eukaryota</taxon>
        <taxon>Metazoa</taxon>
        <taxon>Ecdysozoa</taxon>
        <taxon>Arthropoda</taxon>
        <taxon>Hexapoda</taxon>
        <taxon>Insecta</taxon>
        <taxon>Pterygota</taxon>
        <taxon>Neoptera</taxon>
        <taxon>Endopterygota</taxon>
        <taxon>Lepidoptera</taxon>
        <taxon>Glossata</taxon>
        <taxon>Ditrysia</taxon>
        <taxon>Papilionoidea</taxon>
        <taxon>Papilionidae</taxon>
        <taxon>Papilioninae</taxon>
        <taxon>Iphiclides</taxon>
    </lineage>
</organism>
<protein>
    <submittedName>
        <fullName evidence="2">Uncharacterized protein</fullName>
    </submittedName>
</protein>
<feature type="non-terminal residue" evidence="2">
    <location>
        <position position="186"/>
    </location>
</feature>
<dbReference type="EMBL" id="OW152838">
    <property type="protein sequence ID" value="CAH2059596.1"/>
    <property type="molecule type" value="Genomic_DNA"/>
</dbReference>
<name>A0ABN8IM42_9NEOP</name>
<feature type="compositionally biased region" description="Polar residues" evidence="1">
    <location>
        <begin position="146"/>
        <end position="172"/>
    </location>
</feature>
<keyword evidence="3" id="KW-1185">Reference proteome</keyword>
<gene>
    <name evidence="2" type="ORF">IPOD504_LOCUS10940</name>
</gene>
<feature type="compositionally biased region" description="Gly residues" evidence="1">
    <location>
        <begin position="127"/>
        <end position="136"/>
    </location>
</feature>